<organism evidence="3 4">
    <name type="scientific">Symbiodinium natans</name>
    <dbReference type="NCBI Taxonomy" id="878477"/>
    <lineage>
        <taxon>Eukaryota</taxon>
        <taxon>Sar</taxon>
        <taxon>Alveolata</taxon>
        <taxon>Dinophyceae</taxon>
        <taxon>Suessiales</taxon>
        <taxon>Symbiodiniaceae</taxon>
        <taxon>Symbiodinium</taxon>
    </lineage>
</organism>
<keyword evidence="2" id="KW-1133">Transmembrane helix</keyword>
<evidence type="ECO:0000313" key="4">
    <source>
        <dbReference type="Proteomes" id="UP000604046"/>
    </source>
</evidence>
<feature type="region of interest" description="Disordered" evidence="1">
    <location>
        <begin position="1"/>
        <end position="22"/>
    </location>
</feature>
<feature type="region of interest" description="Disordered" evidence="1">
    <location>
        <begin position="185"/>
        <end position="216"/>
    </location>
</feature>
<keyword evidence="2" id="KW-0812">Transmembrane</keyword>
<keyword evidence="4" id="KW-1185">Reference proteome</keyword>
<feature type="transmembrane region" description="Helical" evidence="2">
    <location>
        <begin position="730"/>
        <end position="756"/>
    </location>
</feature>
<evidence type="ECO:0000256" key="1">
    <source>
        <dbReference type="SAM" id="MobiDB-lite"/>
    </source>
</evidence>
<feature type="transmembrane region" description="Helical" evidence="2">
    <location>
        <begin position="631"/>
        <end position="651"/>
    </location>
</feature>
<accession>A0A812PGA9</accession>
<comment type="caution">
    <text evidence="3">The sequence shown here is derived from an EMBL/GenBank/DDBJ whole genome shotgun (WGS) entry which is preliminary data.</text>
</comment>
<evidence type="ECO:0000256" key="2">
    <source>
        <dbReference type="SAM" id="Phobius"/>
    </source>
</evidence>
<feature type="compositionally biased region" description="Polar residues" evidence="1">
    <location>
        <begin position="185"/>
        <end position="194"/>
    </location>
</feature>
<feature type="region of interest" description="Disordered" evidence="1">
    <location>
        <begin position="775"/>
        <end position="796"/>
    </location>
</feature>
<evidence type="ECO:0000313" key="3">
    <source>
        <dbReference type="EMBL" id="CAE7342123.1"/>
    </source>
</evidence>
<proteinExistence type="predicted"/>
<feature type="transmembrane region" description="Helical" evidence="2">
    <location>
        <begin position="663"/>
        <end position="683"/>
    </location>
</feature>
<feature type="region of interest" description="Disordered" evidence="1">
    <location>
        <begin position="342"/>
        <end position="414"/>
    </location>
</feature>
<feature type="transmembrane region" description="Helical" evidence="2">
    <location>
        <begin position="695"/>
        <end position="718"/>
    </location>
</feature>
<dbReference type="OrthoDB" id="441814at2759"/>
<keyword evidence="2" id="KW-0472">Membrane</keyword>
<feature type="compositionally biased region" description="Low complexity" evidence="1">
    <location>
        <begin position="42"/>
        <end position="51"/>
    </location>
</feature>
<sequence length="796" mass="86717">MSAPPHLRPSAQPYIASRRRPSVADVWEMDEGRSGQVDVTQPAVPASPAAPAVAVPAVPVRNAPSSTSGCENTVAVFPSVPREHYRHAPSVGTWMLSLPGRQAKGPGGLEKYTMVRKDGDDARLESLITAASQKASPSFDRLVNPRSAAAVPALSFPRFRPSVGTWLQQRPLAIASPGSQKLQLQDGQVQVANSSDHHSPECRLPSAPSGPSTEKEERLELHFFQLDLSKVDPDAFKKQLMSALLDAGFPQEFSPSITISLRAGVAELRGPVSSMQKLKSLPVYSIQVMGCQAQSAATAAAMAANAGVLPARSDANQDVPESIDQAEEDEPPVLVTAAPVTLPTAGMSSPSAQLPVLTEHSNRGTSAESRTPLLSGTPNLDAMFSPDRRSRQSGFRSHAAPPTERRKAGPQRLRARDRWNVEELRVCDVMSRSLGWTGSPLELDENDVAEILAELYGEELELDAVPWTFQLASRGETRCTSVSDLHYAMRAHHICHFLPQATMRTLATTNVSSRGCVDRELLRDLMEELNGGYTVLAAQVNTVLDEAEALVNSGSGSGRASLVRAISAWYLNVMRTESPWATTFRACYGRWVPENGYHWEVFVRFRSSLKEAEEAFHEDAWQAVWGLLQSAILLLALVFPIMFFAWLVVLGAEHGDDRCPKDLDGLITWFGILGLALIVVGFVDGRLAQEDVVKTSHIGLALSLVLLVLPWVGAFWTFHLDSRDQQTCGLFLTGASSLLWTVCLVSELVLGFAFLWHLAVYQEYEMTLQQGHPPELQAPSYGNRQDAGFASRASEP</sequence>
<gene>
    <name evidence="3" type="ORF">SNAT2548_LOCUS17905</name>
</gene>
<dbReference type="EMBL" id="CAJNDS010002128">
    <property type="protein sequence ID" value="CAE7342123.1"/>
    <property type="molecule type" value="Genomic_DNA"/>
</dbReference>
<protein>
    <submittedName>
        <fullName evidence="3">Uncharacterized protein</fullName>
    </submittedName>
</protein>
<reference evidence="3" key="1">
    <citation type="submission" date="2021-02" db="EMBL/GenBank/DDBJ databases">
        <authorList>
            <person name="Dougan E. K."/>
            <person name="Rhodes N."/>
            <person name="Thang M."/>
            <person name="Chan C."/>
        </authorList>
    </citation>
    <scope>NUCLEOTIDE SEQUENCE</scope>
</reference>
<feature type="region of interest" description="Disordered" evidence="1">
    <location>
        <begin position="32"/>
        <end position="51"/>
    </location>
</feature>
<name>A0A812PGA9_9DINO</name>
<dbReference type="Proteomes" id="UP000604046">
    <property type="component" value="Unassembled WGS sequence"/>
</dbReference>
<dbReference type="AlphaFoldDB" id="A0A812PGA9"/>
<feature type="compositionally biased region" description="Polar residues" evidence="1">
    <location>
        <begin position="363"/>
        <end position="378"/>
    </location>
</feature>